<keyword evidence="1" id="KW-1133">Transmembrane helix</keyword>
<gene>
    <name evidence="2" type="ORF">KEC16_15320</name>
</gene>
<keyword evidence="1" id="KW-0472">Membrane</keyword>
<dbReference type="RefSeq" id="WP_211550498.1">
    <property type="nucleotide sequence ID" value="NZ_JAGTUF010000017.1"/>
</dbReference>
<dbReference type="EMBL" id="JAGTUF010000017">
    <property type="protein sequence ID" value="MBR9973092.1"/>
    <property type="molecule type" value="Genomic_DNA"/>
</dbReference>
<evidence type="ECO:0000313" key="2">
    <source>
        <dbReference type="EMBL" id="MBR9973092.1"/>
    </source>
</evidence>
<keyword evidence="3" id="KW-1185">Reference proteome</keyword>
<proteinExistence type="predicted"/>
<organism evidence="2 3">
    <name type="scientific">Magnetospirillum sulfuroxidans</name>
    <dbReference type="NCBI Taxonomy" id="611300"/>
    <lineage>
        <taxon>Bacteria</taxon>
        <taxon>Pseudomonadati</taxon>
        <taxon>Pseudomonadota</taxon>
        <taxon>Alphaproteobacteria</taxon>
        <taxon>Rhodospirillales</taxon>
        <taxon>Rhodospirillaceae</taxon>
        <taxon>Magnetospirillum</taxon>
    </lineage>
</organism>
<feature type="transmembrane region" description="Helical" evidence="1">
    <location>
        <begin position="98"/>
        <end position="119"/>
    </location>
</feature>
<comment type="caution">
    <text evidence="2">The sequence shown here is derived from an EMBL/GenBank/DDBJ whole genome shotgun (WGS) entry which is preliminary data.</text>
</comment>
<reference evidence="2 3" key="1">
    <citation type="submission" date="2021-04" db="EMBL/GenBank/DDBJ databases">
        <title>Magnetospirillum sulfuroxidans sp. nov., a facultative chemolithoautotrophic sulfur-oxidizing alphaproteobacterium isolated from freshwater sediment and proposals for Paramagetospirillum gen. nov., and Magnetospirillaceae fam. nov.</title>
        <authorList>
            <person name="Koziaeva V."/>
            <person name="Geelhoed J.S."/>
            <person name="Sorokin D.Y."/>
            <person name="Grouzdev D.S."/>
        </authorList>
    </citation>
    <scope>NUCLEOTIDE SEQUENCE [LARGE SCALE GENOMIC DNA]</scope>
    <source>
        <strain evidence="2 3">J10</strain>
    </source>
</reference>
<evidence type="ECO:0000313" key="3">
    <source>
        <dbReference type="Proteomes" id="UP000680714"/>
    </source>
</evidence>
<keyword evidence="1" id="KW-0812">Transmembrane</keyword>
<name>A0ABS5IFY2_9PROT</name>
<dbReference type="Proteomes" id="UP000680714">
    <property type="component" value="Unassembled WGS sequence"/>
</dbReference>
<accession>A0ABS5IFY2</accession>
<feature type="transmembrane region" description="Helical" evidence="1">
    <location>
        <begin position="54"/>
        <end position="78"/>
    </location>
</feature>
<sequence length="386" mass="41801">MLTVALLLVVVLSAGIFISGHFLGLRQAVGILVVAAVSSSALQFVLSHISGQGWGFAAMALVVGVVLGGGAVSLRRFFAVGPRPREVLREFWRDKRKLVVVAACAAAAILTLFFAQLSVEKALFWPGFYQSWTAGFVAFMLFGVATTVASLAKPEDDDFDRRVRILFGGQTGRHIDYIAGAVAKVGYYADLIERVYCIEQMDFTQDCYLMSVSHRASIRHYIRDVASTEFLEFSYVPDLVPGQNPVGHLISVTVTGADGVVRKKVGAAGLPILPQAGIDEKWSIDIGKGETINVEVKFRVWCKLGENEVFDPARFAKKIETKIERTCNGPDVTLKCKVRGVEIVYPLSSGGVVKIPVVDDCSPEENAYSFRLEVSSSASGVASALP</sequence>
<feature type="transmembrane region" description="Helical" evidence="1">
    <location>
        <begin position="131"/>
        <end position="152"/>
    </location>
</feature>
<protein>
    <submittedName>
        <fullName evidence="2">Uncharacterized protein</fullName>
    </submittedName>
</protein>
<evidence type="ECO:0000256" key="1">
    <source>
        <dbReference type="SAM" id="Phobius"/>
    </source>
</evidence>